<feature type="compositionally biased region" description="Polar residues" evidence="2">
    <location>
        <begin position="1499"/>
        <end position="1516"/>
    </location>
</feature>
<feature type="compositionally biased region" description="Polar residues" evidence="2">
    <location>
        <begin position="1365"/>
        <end position="1378"/>
    </location>
</feature>
<dbReference type="VEuPathDB" id="ToxoDB:ETH2_0620800"/>
<feature type="region of interest" description="Disordered" evidence="2">
    <location>
        <begin position="1225"/>
        <end position="1256"/>
    </location>
</feature>
<feature type="region of interest" description="Disordered" evidence="2">
    <location>
        <begin position="800"/>
        <end position="912"/>
    </location>
</feature>
<feature type="region of interest" description="Disordered" evidence="2">
    <location>
        <begin position="682"/>
        <end position="723"/>
    </location>
</feature>
<keyword evidence="4" id="KW-1185">Reference proteome</keyword>
<feature type="region of interest" description="Disordered" evidence="2">
    <location>
        <begin position="1274"/>
        <end position="1324"/>
    </location>
</feature>
<feature type="region of interest" description="Disordered" evidence="2">
    <location>
        <begin position="1924"/>
        <end position="1977"/>
    </location>
</feature>
<feature type="coiled-coil region" evidence="1">
    <location>
        <begin position="1006"/>
        <end position="1033"/>
    </location>
</feature>
<feature type="region of interest" description="Disordered" evidence="2">
    <location>
        <begin position="117"/>
        <end position="146"/>
    </location>
</feature>
<reference evidence="3" key="1">
    <citation type="submission" date="2013-10" db="EMBL/GenBank/DDBJ databases">
        <title>Genomic analysis of the causative agents of coccidiosis in chickens.</title>
        <authorList>
            <person name="Reid A.J."/>
            <person name="Blake D."/>
            <person name="Billington K."/>
            <person name="Browne H."/>
            <person name="Dunn M."/>
            <person name="Hung S."/>
            <person name="Kawahara F."/>
            <person name="Miranda-Saavedra D."/>
            <person name="Mourier T."/>
            <person name="Nagra H."/>
            <person name="Otto T.D."/>
            <person name="Rawlings N."/>
            <person name="Sanchez A."/>
            <person name="Sanders M."/>
            <person name="Subramaniam C."/>
            <person name="Tay Y."/>
            <person name="Dear P."/>
            <person name="Doerig C."/>
            <person name="Gruber A."/>
            <person name="Parkinson J."/>
            <person name="Shirley M."/>
            <person name="Wan K.L."/>
            <person name="Berriman M."/>
            <person name="Tomley F."/>
            <person name="Pain A."/>
        </authorList>
    </citation>
    <scope>NUCLEOTIDE SEQUENCE [LARGE SCALE GENOMIC DNA]</scope>
    <source>
        <strain evidence="3">Houghton</strain>
    </source>
</reference>
<reference evidence="3" key="2">
    <citation type="submission" date="2013-10" db="EMBL/GenBank/DDBJ databases">
        <authorList>
            <person name="Aslett M."/>
        </authorList>
    </citation>
    <scope>NUCLEOTIDE SEQUENCE [LARGE SCALE GENOMIC DNA]</scope>
    <source>
        <strain evidence="3">Houghton</strain>
    </source>
</reference>
<feature type="compositionally biased region" description="Polar residues" evidence="2">
    <location>
        <begin position="117"/>
        <end position="145"/>
    </location>
</feature>
<organism evidence="3 4">
    <name type="scientific">Eimeria tenella</name>
    <name type="common">Coccidian parasite</name>
    <dbReference type="NCBI Taxonomy" id="5802"/>
    <lineage>
        <taxon>Eukaryota</taxon>
        <taxon>Sar</taxon>
        <taxon>Alveolata</taxon>
        <taxon>Apicomplexa</taxon>
        <taxon>Conoidasida</taxon>
        <taxon>Coccidia</taxon>
        <taxon>Eucoccidiorida</taxon>
        <taxon>Eimeriorina</taxon>
        <taxon>Eimeriidae</taxon>
        <taxon>Eimeria</taxon>
    </lineage>
</organism>
<name>U6KVF5_EIMTE</name>
<evidence type="ECO:0000313" key="4">
    <source>
        <dbReference type="Proteomes" id="UP000030747"/>
    </source>
</evidence>
<proteinExistence type="predicted"/>
<feature type="compositionally biased region" description="Low complexity" evidence="2">
    <location>
        <begin position="859"/>
        <end position="868"/>
    </location>
</feature>
<dbReference type="EMBL" id="HG675689">
    <property type="protein sequence ID" value="CDJ42117.1"/>
    <property type="molecule type" value="Genomic_DNA"/>
</dbReference>
<evidence type="ECO:0000313" key="3">
    <source>
        <dbReference type="EMBL" id="CDJ42117.1"/>
    </source>
</evidence>
<feature type="compositionally biased region" description="Basic and acidic residues" evidence="2">
    <location>
        <begin position="689"/>
        <end position="706"/>
    </location>
</feature>
<feature type="compositionally biased region" description="Low complexity" evidence="2">
    <location>
        <begin position="1227"/>
        <end position="1241"/>
    </location>
</feature>
<feature type="coiled-coil region" evidence="1">
    <location>
        <begin position="501"/>
        <end position="670"/>
    </location>
</feature>
<feature type="region of interest" description="Disordered" evidence="2">
    <location>
        <begin position="1401"/>
        <end position="1423"/>
    </location>
</feature>
<feature type="compositionally biased region" description="Polar residues" evidence="2">
    <location>
        <begin position="1402"/>
        <end position="1417"/>
    </location>
</feature>
<feature type="compositionally biased region" description="Polar residues" evidence="2">
    <location>
        <begin position="707"/>
        <end position="723"/>
    </location>
</feature>
<dbReference type="RefSeq" id="XP_013232867.1">
    <property type="nucleotide sequence ID" value="XM_013377413.1"/>
</dbReference>
<protein>
    <submittedName>
        <fullName evidence="3">Uncharacterized protein</fullName>
    </submittedName>
</protein>
<feature type="region of interest" description="Disordered" evidence="2">
    <location>
        <begin position="1363"/>
        <end position="1385"/>
    </location>
</feature>
<dbReference type="OrthoDB" id="349252at2759"/>
<evidence type="ECO:0000256" key="2">
    <source>
        <dbReference type="SAM" id="MobiDB-lite"/>
    </source>
</evidence>
<dbReference type="VEuPathDB" id="ToxoDB:ETH_00004175"/>
<feature type="region of interest" description="Disordered" evidence="2">
    <location>
        <begin position="1670"/>
        <end position="1700"/>
    </location>
</feature>
<dbReference type="GeneID" id="25250043"/>
<gene>
    <name evidence="3" type="ORF">ETH_00004175</name>
</gene>
<accession>U6KVF5</accession>
<feature type="region of interest" description="Disordered" evidence="2">
    <location>
        <begin position="209"/>
        <end position="238"/>
    </location>
</feature>
<sequence>MERQIPKMQINMPLVTSELFFSAPETSEQQVEAPSETHAPRETQLIPSISSETEAQCTGEPLVAADEDQVDPDADIYVDLSKELAAIEGIHATSFCNAPAGRMPRRAHAFAPCTPFQSSNQAESTHLASAQKAEPQTSDAIASSSRLKHRNNFTESCLHQAEPTLTLWSTRREDRLSTGLVDTAGTESRDPLSFAVSCGLYKENLHSHHSSHLKKKVNDTADEESSEGSEGHTDSDIASLLGSVEQARQRLRMQEAAEDKLDAALYAGGLFQFSRSAATTTTLLTRESTTVTPAPSQRAGETAPILGAEEACAPAASTGNGHKSKEPHLVLSSQKSPAETIKPPHGAILRATPQPGAAERSGMTREGFTALLTFNQASSICETNKCTTAPGVGGGIAAEMRRNSLLSAEVADLKEELRNTREELEKVRSRAHICYRIHRLVLDWRDSEAIAEAQQKHLGDNLDGEEAAAQKCLREIESVFVKGIKEGDLQAQETAGLQQELTTCREGLRKAELQCESLRNEISFLQLVNKKLKERREEEQSNAFEELKRHLDRKTKEAAEVQDEMETLRREHDNLKSHFAEQLAAADSARAAIYQELSATRHVSDLKMTDLEETVERLRNENKQLRAHKEAAESRLRECAQAERLAQIERDEMKRKQAKLAAQHEALKKSLHEIRVSAAEARRKWHSSYKQDRDEPDNDSNRDANRDTTLQEPLGRNTLSLSSLSNEVLPPEAAGGSALGRPKAFQVADTYGCALSTAASGDILLRKCSSPAQAEGEGKEEVHMDISSFQREMSRESLSGHDNEVSTQPRPNFGTYIDPSVQWRHKSEPVVDSGNSLEETETAGPAATSLSLCRETETSSSIDASGSSRGRTCKKRQKGIRTSANKDWRSGVADNTSDGGRPTEPLDKPTQAFDPRLCAVDTDGVPSCSGGQAARGGSSERPVIPSVSHSGVSGFQTDPVFCTEFRMSSNVRFNTSIALPSSVSMGIEASDAGAGSSPTCMYTSKLQEVEEANDMLRRTNEIVDEENARLRQASACPTEIGRVTNGLSNPTAVRANGSLTTFDSLALSSASQDEGTKEKNSHRVFERPANAAGERKDLREVLRRDTGKWANETHQREKHFLGADSSTKCSLTRSFSCPPSTWQRFFPLQELKQPLESVTAQQQPSSAAQSHATEVCMTETANKNQDGNSIEMSKPETVATVINPEKGSCKAPTVHTYCGITVGQITGKNNGNSSGKAGDNKTPQPSPHKTATNGGQPVVTGLKVVQQQQIAVGPVLDKPKEGQQKQQQSGEPEGEVENHSRPAKPKNFTGRESAAASATGPKKAHASAATSSACGLSAKSLTEPTDVSSAYLSPGNPIGVEKGASCTSSLTTPRQSRPSYAVSAPSVELRGEVTWHIPAETGLQTPTSQNGTPSQVSKVPDPNRDNQCSNCHFSAVEEVCGGTSAAAVVDFQNSLFSGPAKLGESKRLSTVVEEVKGNADGCDAYNDEFDSPILGCPSDSRSALSEPQTSRNSPSERNLECEKIRSGHELSEKQITDVHSATESAQLLVAEAGRSFKLKFLQHRRETGCLYLENGHSRKTPTNVSVSSPAKESRGPIIAMASRQQKGELCLLSPTLLFSRTSNGSCLSSSRRCEACIATACDRIFAEATPTEAAAICRLASPARRALSGEELFRESNTSPAAAPRKIRSPRRTNGAAGEVAPTEALLSPSKATIKKHNFTNKAIHESGKLNSACAQNEAERKSLVLPADARELIWLLSRQLPQLGCKEAFVASHKRPEACTVRKPSDSSSRHCHTSNSNPRQLPSCIQKLPGRTQQAKANTVSPATPRLSSKACQERFPLGVRKSRSKCERSEKGSLTVKKEQTRVMNLPMAAQVPSVAKPCISKHSASTASERRAASAGGRPVNMSRHGNAKQTSINEAILRSATPAVHSRQSTVASACKGTKGRGEKPPWDSSSVPLHGGPRMPFRTLLKRKDTK</sequence>
<evidence type="ECO:0000256" key="1">
    <source>
        <dbReference type="SAM" id="Coils"/>
    </source>
</evidence>
<feature type="coiled-coil region" evidence="1">
    <location>
        <begin position="396"/>
        <end position="430"/>
    </location>
</feature>
<feature type="region of interest" description="Disordered" evidence="2">
    <location>
        <begin position="1781"/>
        <end position="1804"/>
    </location>
</feature>
<dbReference type="Proteomes" id="UP000030747">
    <property type="component" value="Unassembled WGS sequence"/>
</dbReference>
<feature type="region of interest" description="Disordered" evidence="2">
    <location>
        <begin position="1878"/>
        <end position="1912"/>
    </location>
</feature>
<feature type="region of interest" description="Disordered" evidence="2">
    <location>
        <begin position="1496"/>
        <end position="1519"/>
    </location>
</feature>
<keyword evidence="1" id="KW-0175">Coiled coil</keyword>
<feature type="region of interest" description="Disordered" evidence="2">
    <location>
        <begin position="334"/>
        <end position="361"/>
    </location>
</feature>